<evidence type="ECO:0000259" key="7">
    <source>
        <dbReference type="Pfam" id="PF00482"/>
    </source>
</evidence>
<feature type="transmembrane region" description="Helical" evidence="6">
    <location>
        <begin position="130"/>
        <end position="152"/>
    </location>
</feature>
<accession>A0ABW1T422</accession>
<keyword evidence="4 6" id="KW-1133">Transmembrane helix</keyword>
<evidence type="ECO:0000313" key="8">
    <source>
        <dbReference type="EMBL" id="MFC6238795.1"/>
    </source>
</evidence>
<dbReference type="EMBL" id="JBHSTI010000008">
    <property type="protein sequence ID" value="MFC6238795.1"/>
    <property type="molecule type" value="Genomic_DNA"/>
</dbReference>
<keyword evidence="9" id="KW-1185">Reference proteome</keyword>
<evidence type="ECO:0000256" key="6">
    <source>
        <dbReference type="SAM" id="Phobius"/>
    </source>
</evidence>
<feature type="domain" description="Type II secretion system protein GspF" evidence="7">
    <location>
        <begin position="170"/>
        <end position="295"/>
    </location>
</feature>
<evidence type="ECO:0000313" key="9">
    <source>
        <dbReference type="Proteomes" id="UP001596138"/>
    </source>
</evidence>
<name>A0ABW1T422_9ACTN</name>
<dbReference type="RefSeq" id="WP_386767319.1">
    <property type="nucleotide sequence ID" value="NZ_JBHSTI010000008.1"/>
</dbReference>
<dbReference type="PANTHER" id="PTHR35007">
    <property type="entry name" value="INTEGRAL MEMBRANE PROTEIN-RELATED"/>
    <property type="match status" value="1"/>
</dbReference>
<dbReference type="Proteomes" id="UP001596138">
    <property type="component" value="Unassembled WGS sequence"/>
</dbReference>
<evidence type="ECO:0000256" key="3">
    <source>
        <dbReference type="ARBA" id="ARBA00022692"/>
    </source>
</evidence>
<feature type="transmembrane region" description="Helical" evidence="6">
    <location>
        <begin position="278"/>
        <end position="303"/>
    </location>
</feature>
<protein>
    <submittedName>
        <fullName evidence="8">Type II secretion system F family protein</fullName>
    </submittedName>
</protein>
<keyword evidence="2" id="KW-1003">Cell membrane</keyword>
<evidence type="ECO:0000256" key="2">
    <source>
        <dbReference type="ARBA" id="ARBA00022475"/>
    </source>
</evidence>
<proteinExistence type="predicted"/>
<evidence type="ECO:0000256" key="5">
    <source>
        <dbReference type="ARBA" id="ARBA00023136"/>
    </source>
</evidence>
<sequence length="309" mass="33630">MGDAFLWVGLAAVFLGIVGVFLAFAGGREQTGVARSLAAVEAIRAAPKSMRDDLDKPFGERVGQPFFAGLTRLGRRFTPSDQTARMRRRLDLAGNPPGWDSDRIIAFKMLGLIVGGALGFFLPLLLGSPLWAVVLGIGLALLGFWVPNIVLYQTAYNRSERILKDLPDALDLLVISVESGLGFDAALSQVARNTEGPLAEEFFRVLQEMQLGTSRADSLRALGERSDVSDLRGFITAMVQADSFGIPVANVLRIQAREMRTRRSQRAEEAAQKVPVKILFPLIFCILPVLFIAILGPAVIQIADAFSEF</sequence>
<evidence type="ECO:0000256" key="4">
    <source>
        <dbReference type="ARBA" id="ARBA00022989"/>
    </source>
</evidence>
<keyword evidence="3 6" id="KW-0812">Transmembrane</keyword>
<reference evidence="9" key="1">
    <citation type="journal article" date="2019" name="Int. J. Syst. Evol. Microbiol.">
        <title>The Global Catalogue of Microorganisms (GCM) 10K type strain sequencing project: providing services to taxonomists for standard genome sequencing and annotation.</title>
        <authorList>
            <consortium name="The Broad Institute Genomics Platform"/>
            <consortium name="The Broad Institute Genome Sequencing Center for Infectious Disease"/>
            <person name="Wu L."/>
            <person name="Ma J."/>
        </authorList>
    </citation>
    <scope>NUCLEOTIDE SEQUENCE [LARGE SCALE GENOMIC DNA]</scope>
    <source>
        <strain evidence="9">CGMCC 4.7317</strain>
    </source>
</reference>
<evidence type="ECO:0000256" key="1">
    <source>
        <dbReference type="ARBA" id="ARBA00004651"/>
    </source>
</evidence>
<feature type="transmembrane region" description="Helical" evidence="6">
    <location>
        <begin position="105"/>
        <end position="124"/>
    </location>
</feature>
<comment type="subcellular location">
    <subcellularLocation>
        <location evidence="1">Cell membrane</location>
        <topology evidence="1">Multi-pass membrane protein</topology>
    </subcellularLocation>
</comment>
<dbReference type="Pfam" id="PF00482">
    <property type="entry name" value="T2SSF"/>
    <property type="match status" value="1"/>
</dbReference>
<comment type="caution">
    <text evidence="8">The sequence shown here is derived from an EMBL/GenBank/DDBJ whole genome shotgun (WGS) entry which is preliminary data.</text>
</comment>
<keyword evidence="5 6" id="KW-0472">Membrane</keyword>
<feature type="transmembrane region" description="Helical" evidence="6">
    <location>
        <begin position="6"/>
        <end position="25"/>
    </location>
</feature>
<dbReference type="PANTHER" id="PTHR35007:SF2">
    <property type="entry name" value="PILUS ASSEMBLE PROTEIN"/>
    <property type="match status" value="1"/>
</dbReference>
<gene>
    <name evidence="8" type="ORF">ACFQGU_12980</name>
</gene>
<dbReference type="InterPro" id="IPR018076">
    <property type="entry name" value="T2SS_GspF_dom"/>
</dbReference>
<organism evidence="8 9">
    <name type="scientific">Longivirga aurantiaca</name>
    <dbReference type="NCBI Taxonomy" id="1837743"/>
    <lineage>
        <taxon>Bacteria</taxon>
        <taxon>Bacillati</taxon>
        <taxon>Actinomycetota</taxon>
        <taxon>Actinomycetes</taxon>
        <taxon>Sporichthyales</taxon>
        <taxon>Sporichthyaceae</taxon>
        <taxon>Longivirga</taxon>
    </lineage>
</organism>